<keyword evidence="1" id="KW-0472">Membrane</keyword>
<comment type="caution">
    <text evidence="2">The sequence shown here is derived from an EMBL/GenBank/DDBJ whole genome shotgun (WGS) entry which is preliminary data.</text>
</comment>
<feature type="non-terminal residue" evidence="2">
    <location>
        <position position="127"/>
    </location>
</feature>
<dbReference type="AlphaFoldDB" id="A0A168EM77"/>
<sequence length="127" mass="14630">DHYARDMNITILFRVFVYYVLLTISLQHPMYPDSEASLLSQPSSIHFSSLLWYYRILLILLPTTCTCNNFLYTGFSSFLISLPNANRNKGSSPLMPYHEIENVIVNPAAKSSFRTSHAVLDFSWNFL</sequence>
<evidence type="ECO:0000256" key="1">
    <source>
        <dbReference type="SAM" id="Phobius"/>
    </source>
</evidence>
<keyword evidence="3" id="KW-1185">Reference proteome</keyword>
<evidence type="ECO:0000313" key="2">
    <source>
        <dbReference type="EMBL" id="KZS00192.1"/>
    </source>
</evidence>
<accession>A0A168EM77</accession>
<feature type="transmembrane region" description="Helical" evidence="1">
    <location>
        <begin position="12"/>
        <end position="31"/>
    </location>
</feature>
<feature type="transmembrane region" description="Helical" evidence="1">
    <location>
        <begin position="51"/>
        <end position="72"/>
    </location>
</feature>
<dbReference type="EMBL" id="LRGB01011336">
    <property type="protein sequence ID" value="KZS00192.1"/>
    <property type="molecule type" value="Genomic_DNA"/>
</dbReference>
<gene>
    <name evidence="2" type="ORF">APZ42_003616</name>
</gene>
<keyword evidence="1" id="KW-0812">Transmembrane</keyword>
<keyword evidence="1" id="KW-1133">Transmembrane helix</keyword>
<evidence type="ECO:0000313" key="3">
    <source>
        <dbReference type="Proteomes" id="UP000076858"/>
    </source>
</evidence>
<feature type="non-terminal residue" evidence="2">
    <location>
        <position position="1"/>
    </location>
</feature>
<organism evidence="2 3">
    <name type="scientific">Daphnia magna</name>
    <dbReference type="NCBI Taxonomy" id="35525"/>
    <lineage>
        <taxon>Eukaryota</taxon>
        <taxon>Metazoa</taxon>
        <taxon>Ecdysozoa</taxon>
        <taxon>Arthropoda</taxon>
        <taxon>Crustacea</taxon>
        <taxon>Branchiopoda</taxon>
        <taxon>Diplostraca</taxon>
        <taxon>Cladocera</taxon>
        <taxon>Anomopoda</taxon>
        <taxon>Daphniidae</taxon>
        <taxon>Daphnia</taxon>
    </lineage>
</organism>
<proteinExistence type="predicted"/>
<reference evidence="2 3" key="1">
    <citation type="submission" date="2016-03" db="EMBL/GenBank/DDBJ databases">
        <title>EvidentialGene: Evidence-directed Construction of Genes on Genomes.</title>
        <authorList>
            <person name="Gilbert D.G."/>
            <person name="Choi J.-H."/>
            <person name="Mockaitis K."/>
            <person name="Colbourne J."/>
            <person name="Pfrender M."/>
        </authorList>
    </citation>
    <scope>NUCLEOTIDE SEQUENCE [LARGE SCALE GENOMIC DNA]</scope>
    <source>
        <strain evidence="2 3">Xinb3</strain>
        <tissue evidence="2">Complete organism</tissue>
    </source>
</reference>
<protein>
    <submittedName>
        <fullName evidence="2">Uncharacterized protein</fullName>
    </submittedName>
</protein>
<dbReference type="Proteomes" id="UP000076858">
    <property type="component" value="Unassembled WGS sequence"/>
</dbReference>
<name>A0A168EM77_9CRUS</name>